<evidence type="ECO:0000313" key="4">
    <source>
        <dbReference type="Proteomes" id="UP000290289"/>
    </source>
</evidence>
<feature type="signal peptide" evidence="2">
    <location>
        <begin position="1"/>
        <end position="21"/>
    </location>
</feature>
<dbReference type="EMBL" id="RDQH01000328">
    <property type="protein sequence ID" value="RXI06211.1"/>
    <property type="molecule type" value="Genomic_DNA"/>
</dbReference>
<reference evidence="3 4" key="1">
    <citation type="submission" date="2018-10" db="EMBL/GenBank/DDBJ databases">
        <title>A high-quality apple genome assembly.</title>
        <authorList>
            <person name="Hu J."/>
        </authorList>
    </citation>
    <scope>NUCLEOTIDE SEQUENCE [LARGE SCALE GENOMIC DNA]</scope>
    <source>
        <strain evidence="4">cv. HFTH1</strain>
        <tissue evidence="3">Young leaf</tissue>
    </source>
</reference>
<evidence type="ECO:0000256" key="2">
    <source>
        <dbReference type="SAM" id="SignalP"/>
    </source>
</evidence>
<gene>
    <name evidence="3" type="ORF">DVH24_018253</name>
</gene>
<feature type="transmembrane region" description="Helical" evidence="1">
    <location>
        <begin position="78"/>
        <end position="97"/>
    </location>
</feature>
<dbReference type="AlphaFoldDB" id="A0A498KG88"/>
<keyword evidence="4" id="KW-1185">Reference proteome</keyword>
<proteinExistence type="predicted"/>
<sequence>MFSTIICLREFVALVISEIEAFDCTQFPAIEVMETLDKAKCVVFIGSTMGGMKDFMLCGGSDSVMIPLGFAPILCKCYFLVLLGVARTIILFLCNYWRNGRLCGMQSTVTKKQ</sequence>
<keyword evidence="1" id="KW-0472">Membrane</keyword>
<name>A0A498KG88_MALDO</name>
<keyword evidence="1" id="KW-0812">Transmembrane</keyword>
<evidence type="ECO:0000256" key="1">
    <source>
        <dbReference type="SAM" id="Phobius"/>
    </source>
</evidence>
<evidence type="ECO:0000313" key="3">
    <source>
        <dbReference type="EMBL" id="RXI06211.1"/>
    </source>
</evidence>
<keyword evidence="1" id="KW-1133">Transmembrane helix</keyword>
<feature type="chain" id="PRO_5019829686" evidence="2">
    <location>
        <begin position="22"/>
        <end position="113"/>
    </location>
</feature>
<organism evidence="3 4">
    <name type="scientific">Malus domestica</name>
    <name type="common">Apple</name>
    <name type="synonym">Pyrus malus</name>
    <dbReference type="NCBI Taxonomy" id="3750"/>
    <lineage>
        <taxon>Eukaryota</taxon>
        <taxon>Viridiplantae</taxon>
        <taxon>Streptophyta</taxon>
        <taxon>Embryophyta</taxon>
        <taxon>Tracheophyta</taxon>
        <taxon>Spermatophyta</taxon>
        <taxon>Magnoliopsida</taxon>
        <taxon>eudicotyledons</taxon>
        <taxon>Gunneridae</taxon>
        <taxon>Pentapetalae</taxon>
        <taxon>rosids</taxon>
        <taxon>fabids</taxon>
        <taxon>Rosales</taxon>
        <taxon>Rosaceae</taxon>
        <taxon>Amygdaloideae</taxon>
        <taxon>Maleae</taxon>
        <taxon>Malus</taxon>
    </lineage>
</organism>
<protein>
    <submittedName>
        <fullName evidence="3">Uncharacterized protein</fullName>
    </submittedName>
</protein>
<dbReference type="Proteomes" id="UP000290289">
    <property type="component" value="Chromosome 2"/>
</dbReference>
<accession>A0A498KG88</accession>
<comment type="caution">
    <text evidence="3">The sequence shown here is derived from an EMBL/GenBank/DDBJ whole genome shotgun (WGS) entry which is preliminary data.</text>
</comment>
<keyword evidence="2" id="KW-0732">Signal</keyword>